<protein>
    <submittedName>
        <fullName evidence="1">Uncharacterized protein</fullName>
    </submittedName>
</protein>
<gene>
    <name evidence="1" type="ORF">SDC9_128657</name>
</gene>
<comment type="caution">
    <text evidence="1">The sequence shown here is derived from an EMBL/GenBank/DDBJ whole genome shotgun (WGS) entry which is preliminary data.</text>
</comment>
<organism evidence="1">
    <name type="scientific">bioreactor metagenome</name>
    <dbReference type="NCBI Taxonomy" id="1076179"/>
    <lineage>
        <taxon>unclassified sequences</taxon>
        <taxon>metagenomes</taxon>
        <taxon>ecological metagenomes</taxon>
    </lineage>
</organism>
<dbReference type="EMBL" id="VSSQ01030913">
    <property type="protein sequence ID" value="MPM81601.1"/>
    <property type="molecule type" value="Genomic_DNA"/>
</dbReference>
<proteinExistence type="predicted"/>
<dbReference type="AlphaFoldDB" id="A0A645CXH0"/>
<evidence type="ECO:0000313" key="1">
    <source>
        <dbReference type="EMBL" id="MPM81601.1"/>
    </source>
</evidence>
<reference evidence="1" key="1">
    <citation type="submission" date="2019-08" db="EMBL/GenBank/DDBJ databases">
        <authorList>
            <person name="Kucharzyk K."/>
            <person name="Murdoch R.W."/>
            <person name="Higgins S."/>
            <person name="Loffler F."/>
        </authorList>
    </citation>
    <scope>NUCLEOTIDE SEQUENCE</scope>
</reference>
<accession>A0A645CXH0</accession>
<name>A0A645CXH0_9ZZZZ</name>
<sequence length="82" mass="9058">MSLIIGISTVGRILEASEALVPLFFVNRYSKKMENDDAKVFNAIPTKIELAPRYMEKKAMDRAITTPLTIAISSPSQALCVQ</sequence>